<dbReference type="GO" id="GO:0003824">
    <property type="term" value="F:catalytic activity"/>
    <property type="evidence" value="ECO:0007669"/>
    <property type="project" value="InterPro"/>
</dbReference>
<dbReference type="GO" id="GO:0005975">
    <property type="term" value="P:carbohydrate metabolic process"/>
    <property type="evidence" value="ECO:0007669"/>
    <property type="project" value="InterPro"/>
</dbReference>
<evidence type="ECO:0000313" key="2">
    <source>
        <dbReference type="Proteomes" id="UP000184774"/>
    </source>
</evidence>
<dbReference type="InterPro" id="IPR014718">
    <property type="entry name" value="GH-type_carb-bd"/>
</dbReference>
<name>A0A1N6M8L9_9VIBR</name>
<dbReference type="Proteomes" id="UP000184774">
    <property type="component" value="Unassembled WGS sequence"/>
</dbReference>
<dbReference type="InterPro" id="IPR011013">
    <property type="entry name" value="Gal_mutarotase_sf_dom"/>
</dbReference>
<dbReference type="InterPro" id="IPR027839">
    <property type="entry name" value="DUF4432"/>
</dbReference>
<evidence type="ECO:0008006" key="3">
    <source>
        <dbReference type="Google" id="ProtNLM"/>
    </source>
</evidence>
<dbReference type="OrthoDB" id="146552at2"/>
<dbReference type="GO" id="GO:0030246">
    <property type="term" value="F:carbohydrate binding"/>
    <property type="evidence" value="ECO:0007669"/>
    <property type="project" value="InterPro"/>
</dbReference>
<dbReference type="SUPFAM" id="SSF74650">
    <property type="entry name" value="Galactose mutarotase-like"/>
    <property type="match status" value="1"/>
</dbReference>
<dbReference type="AlphaFoldDB" id="A0A1N6M8L9"/>
<dbReference type="RefSeq" id="WP_074374279.1">
    <property type="nucleotide sequence ID" value="NZ_AP024907.1"/>
</dbReference>
<dbReference type="EMBL" id="FSSB01000021">
    <property type="protein sequence ID" value="SIO95803.1"/>
    <property type="molecule type" value="Genomic_DNA"/>
</dbReference>
<dbReference type="Pfam" id="PF14486">
    <property type="entry name" value="DUF4432"/>
    <property type="match status" value="1"/>
</dbReference>
<proteinExistence type="predicted"/>
<dbReference type="Gene3D" id="2.70.98.10">
    <property type="match status" value="1"/>
</dbReference>
<accession>A0A1N6M8L9</accession>
<protein>
    <recommendedName>
        <fullName evidence="3">DUF4432 domain-containing protein</fullName>
    </recommendedName>
</protein>
<organism evidence="1 2">
    <name type="scientific">Vibrio spartinae</name>
    <dbReference type="NCBI Taxonomy" id="1918945"/>
    <lineage>
        <taxon>Bacteria</taxon>
        <taxon>Pseudomonadati</taxon>
        <taxon>Pseudomonadota</taxon>
        <taxon>Gammaproteobacteria</taxon>
        <taxon>Vibrionales</taxon>
        <taxon>Vibrionaceae</taxon>
        <taxon>Vibrio</taxon>
    </lineage>
</organism>
<gene>
    <name evidence="1" type="ORF">VSP9026_03555</name>
</gene>
<sequence>MYTMPLGKHLFNQQEVTLIQSEHFTVSGFKYNSGVEALRIENSKGYLVILPFMGQMIWDAQFLGEDLCMENMFSEPKPRHEVVATYGCFAFHSGLIRNGCPSPEDDHPLHGEMPCADMDKAWLEMDEQHITIKGEYEYVMGFGDHYLASPSVSIQQDASVFEIKMKVQNLASVPMPLQYMCHMNTAYFPDAEMKQNIPDSAIKLRESIPNHVTPTAQWLDFNEMLKTQASPIAQLSTPDMYDPEIVYFMDNLSLFTDRAQFEMAIGNGKTLITHFDTAMLNFATRWILHNGDQKVAAYVLPATCRPEGYLSAKKSGTLIHLQPQEVREFAVTTGIVQTD</sequence>
<reference evidence="1 2" key="1">
    <citation type="submission" date="2016-12" db="EMBL/GenBank/DDBJ databases">
        <authorList>
            <person name="Song W.-J."/>
            <person name="Kurnit D.M."/>
        </authorList>
    </citation>
    <scope>NUCLEOTIDE SEQUENCE [LARGE SCALE GENOMIC DNA]</scope>
    <source>
        <strain evidence="1 2">CECT 9026</strain>
    </source>
</reference>
<dbReference type="CDD" id="cd09269">
    <property type="entry name" value="deoxyribose_mutarotase"/>
    <property type="match status" value="1"/>
</dbReference>
<evidence type="ECO:0000313" key="1">
    <source>
        <dbReference type="EMBL" id="SIO95803.1"/>
    </source>
</evidence>